<evidence type="ECO:0000256" key="10">
    <source>
        <dbReference type="ARBA" id="ARBA00023136"/>
    </source>
</evidence>
<dbReference type="AlphaFoldDB" id="A0A2K0A5S5"/>
<dbReference type="InterPro" id="IPR036097">
    <property type="entry name" value="HisK_dim/P_sf"/>
</dbReference>
<evidence type="ECO:0000256" key="11">
    <source>
        <dbReference type="SAM" id="Phobius"/>
    </source>
</evidence>
<keyword evidence="9" id="KW-0902">Two-component regulatory system</keyword>
<dbReference type="SUPFAM" id="SSF47384">
    <property type="entry name" value="Homodimeric domain of signal transducing histidine kinase"/>
    <property type="match status" value="1"/>
</dbReference>
<evidence type="ECO:0000313" key="14">
    <source>
        <dbReference type="Proteomes" id="UP000053523"/>
    </source>
</evidence>
<dbReference type="InterPro" id="IPR003661">
    <property type="entry name" value="HisK_dim/P_dom"/>
</dbReference>
<keyword evidence="11" id="KW-1133">Transmembrane helix</keyword>
<proteinExistence type="predicted"/>
<dbReference type="EMBL" id="LORN02000015">
    <property type="protein sequence ID" value="PNN20368.1"/>
    <property type="molecule type" value="Genomic_DNA"/>
</dbReference>
<dbReference type="CDD" id="cd00075">
    <property type="entry name" value="HATPase"/>
    <property type="match status" value="1"/>
</dbReference>
<dbReference type="Pfam" id="PF02518">
    <property type="entry name" value="HATPase_c"/>
    <property type="match status" value="1"/>
</dbReference>
<dbReference type="Gene3D" id="3.30.565.10">
    <property type="entry name" value="Histidine kinase-like ATPase, C-terminal domain"/>
    <property type="match status" value="1"/>
</dbReference>
<dbReference type="PANTHER" id="PTHR42878:SF7">
    <property type="entry name" value="SENSOR HISTIDINE KINASE GLRK"/>
    <property type="match status" value="1"/>
</dbReference>
<evidence type="ECO:0000256" key="4">
    <source>
        <dbReference type="ARBA" id="ARBA00022475"/>
    </source>
</evidence>
<keyword evidence="8" id="KW-0067">ATP-binding</keyword>
<name>A0A2K0A5S5_STAHA</name>
<dbReference type="GO" id="GO:0007234">
    <property type="term" value="P:osmosensory signaling via phosphorelay pathway"/>
    <property type="evidence" value="ECO:0007669"/>
    <property type="project" value="TreeGrafter"/>
</dbReference>
<keyword evidence="10 11" id="KW-0472">Membrane</keyword>
<evidence type="ECO:0000313" key="13">
    <source>
        <dbReference type="EMBL" id="PNN20368.1"/>
    </source>
</evidence>
<evidence type="ECO:0000259" key="12">
    <source>
        <dbReference type="PROSITE" id="PS50109"/>
    </source>
</evidence>
<feature type="transmembrane region" description="Helical" evidence="11">
    <location>
        <begin position="190"/>
        <end position="212"/>
    </location>
</feature>
<dbReference type="GO" id="GO:0030295">
    <property type="term" value="F:protein kinase activator activity"/>
    <property type="evidence" value="ECO:0007669"/>
    <property type="project" value="TreeGrafter"/>
</dbReference>
<dbReference type="GO" id="GO:0005524">
    <property type="term" value="F:ATP binding"/>
    <property type="evidence" value="ECO:0007669"/>
    <property type="project" value="UniProtKB-KW"/>
</dbReference>
<dbReference type="GO" id="GO:0000156">
    <property type="term" value="F:phosphorelay response regulator activity"/>
    <property type="evidence" value="ECO:0007669"/>
    <property type="project" value="TreeGrafter"/>
</dbReference>
<dbReference type="GO" id="GO:0000155">
    <property type="term" value="F:phosphorelay sensor kinase activity"/>
    <property type="evidence" value="ECO:0007669"/>
    <property type="project" value="InterPro"/>
</dbReference>
<dbReference type="CDD" id="cd00082">
    <property type="entry name" value="HisKA"/>
    <property type="match status" value="1"/>
</dbReference>
<dbReference type="PANTHER" id="PTHR42878">
    <property type="entry name" value="TWO-COMPONENT HISTIDINE KINASE"/>
    <property type="match status" value="1"/>
</dbReference>
<comment type="caution">
    <text evidence="13">The sequence shown here is derived from an EMBL/GenBank/DDBJ whole genome shotgun (WGS) entry which is preliminary data.</text>
</comment>
<dbReference type="SUPFAM" id="SSF55874">
    <property type="entry name" value="ATPase domain of HSP90 chaperone/DNA topoisomerase II/histidine kinase"/>
    <property type="match status" value="1"/>
</dbReference>
<reference evidence="13 14" key="1">
    <citation type="submission" date="2017-12" db="EMBL/GenBank/DDBJ databases">
        <title>FDA dAtabase for Regulatory Grade micrObial Sequences (FDA-ARGOS): Supporting development and validation of Infectious Disease Dx tests.</title>
        <authorList>
            <person name="Hoffmann M."/>
            <person name="Allard M."/>
            <person name="Evans P."/>
            <person name="Brown E."/>
            <person name="Tallon L."/>
            <person name="Sadzewicz L."/>
            <person name="Sengamalay N."/>
            <person name="Ott S."/>
            <person name="Godinez A."/>
            <person name="Nagaraj S."/>
            <person name="Vavikolanu K."/>
            <person name="Aluvathingal J."/>
            <person name="Nadendla S."/>
            <person name="Sichtig H."/>
        </authorList>
    </citation>
    <scope>NUCLEOTIDE SEQUENCE [LARGE SCALE GENOMIC DNA]</scope>
    <source>
        <strain evidence="13 14">FDAARGOS_148</strain>
    </source>
</reference>
<dbReference type="InterPro" id="IPR036890">
    <property type="entry name" value="HATPase_C_sf"/>
</dbReference>
<accession>A0A2K0A5S5</accession>
<keyword evidence="5" id="KW-0808">Transferase</keyword>
<evidence type="ECO:0000256" key="2">
    <source>
        <dbReference type="ARBA" id="ARBA00004651"/>
    </source>
</evidence>
<gene>
    <name evidence="13" type="ORF">AL503_006050</name>
</gene>
<dbReference type="RefSeq" id="WP_037550208.1">
    <property type="nucleotide sequence ID" value="NZ_CAJCHG010000005.1"/>
</dbReference>
<keyword evidence="7 13" id="KW-0418">Kinase</keyword>
<evidence type="ECO:0000256" key="5">
    <source>
        <dbReference type="ARBA" id="ARBA00022679"/>
    </source>
</evidence>
<dbReference type="Proteomes" id="UP000053523">
    <property type="component" value="Unassembled WGS sequence"/>
</dbReference>
<comment type="catalytic activity">
    <reaction evidence="1">
        <text>ATP + protein L-histidine = ADP + protein N-phospho-L-histidine.</text>
        <dbReference type="EC" id="2.7.13.3"/>
    </reaction>
</comment>
<dbReference type="EC" id="2.7.13.3" evidence="3"/>
<feature type="transmembrane region" description="Helical" evidence="11">
    <location>
        <begin position="12"/>
        <end position="33"/>
    </location>
</feature>
<organism evidence="13 14">
    <name type="scientific">Staphylococcus haemolyticus</name>
    <dbReference type="NCBI Taxonomy" id="1283"/>
    <lineage>
        <taxon>Bacteria</taxon>
        <taxon>Bacillati</taxon>
        <taxon>Bacillota</taxon>
        <taxon>Bacilli</taxon>
        <taxon>Bacillales</taxon>
        <taxon>Staphylococcaceae</taxon>
        <taxon>Staphylococcus</taxon>
    </lineage>
</organism>
<dbReference type="InterPro" id="IPR050351">
    <property type="entry name" value="BphY/WalK/GraS-like"/>
</dbReference>
<dbReference type="SMART" id="SM00388">
    <property type="entry name" value="HisKA"/>
    <property type="match status" value="1"/>
</dbReference>
<keyword evidence="6" id="KW-0547">Nucleotide-binding</keyword>
<evidence type="ECO:0000256" key="9">
    <source>
        <dbReference type="ARBA" id="ARBA00023012"/>
    </source>
</evidence>
<dbReference type="SMART" id="SM00387">
    <property type="entry name" value="HATPase_c"/>
    <property type="match status" value="1"/>
</dbReference>
<keyword evidence="4" id="KW-1003">Cell membrane</keyword>
<dbReference type="Pfam" id="PF00512">
    <property type="entry name" value="HisKA"/>
    <property type="match status" value="1"/>
</dbReference>
<dbReference type="Gene3D" id="1.10.287.130">
    <property type="match status" value="1"/>
</dbReference>
<evidence type="ECO:0000256" key="1">
    <source>
        <dbReference type="ARBA" id="ARBA00000085"/>
    </source>
</evidence>
<dbReference type="InterPro" id="IPR005467">
    <property type="entry name" value="His_kinase_dom"/>
</dbReference>
<dbReference type="PROSITE" id="PS50109">
    <property type="entry name" value="HIS_KIN"/>
    <property type="match status" value="1"/>
</dbReference>
<sequence>MINKFTLKFLKYMTIFVLLNFTITCVLIIILFFKVLPNIYWDINEIEPTYLETYGVTKEPNDNLKSLAKKSNVDLYFVRKNGDILYPKSKRNSNIKPTLIKNINNANSVVSKEGTYLVYIYRNKMKQPKIANSEEIKTSQLLDSLSSLDFNHYNYLISNNELQFVKNPGQRTILWNDNFGKAFNDSKNTYIVLFITFIVANIILIALTAILISKRLTRPLSFYIDWIGNLSLGKLHQPTSKRKRFKNRRTYPELDASLSKLNEQMLSDKFYHNQMSYYKSKWISQISHDLKSPLTTIYGYSKLIQADEASQSYVQLISEKATFMSDLIDSLNQTFDMETNQMKHDKENFPIQSTVNRIAQIIGYQSLTCDFHLEDESTFYGNKLYFERLLINLINNSIDHNEINPSIKITISKIENNLMIDYMDDGQGLPHANIDALFRQSYTSKENKAHHGIGLSIIKDAVNYHHGSITLLPSKQGVHFHIVLVDTA</sequence>
<evidence type="ECO:0000256" key="7">
    <source>
        <dbReference type="ARBA" id="ARBA00022777"/>
    </source>
</evidence>
<protein>
    <recommendedName>
        <fullName evidence="3">histidine kinase</fullName>
        <ecNumber evidence="3">2.7.13.3</ecNumber>
    </recommendedName>
</protein>
<evidence type="ECO:0000256" key="3">
    <source>
        <dbReference type="ARBA" id="ARBA00012438"/>
    </source>
</evidence>
<dbReference type="InterPro" id="IPR003594">
    <property type="entry name" value="HATPase_dom"/>
</dbReference>
<comment type="subcellular location">
    <subcellularLocation>
        <location evidence="2">Cell membrane</location>
        <topology evidence="2">Multi-pass membrane protein</topology>
    </subcellularLocation>
</comment>
<keyword evidence="11" id="KW-0812">Transmembrane</keyword>
<evidence type="ECO:0000256" key="8">
    <source>
        <dbReference type="ARBA" id="ARBA00022840"/>
    </source>
</evidence>
<dbReference type="GO" id="GO:0016020">
    <property type="term" value="C:membrane"/>
    <property type="evidence" value="ECO:0007669"/>
    <property type="project" value="UniProtKB-SubCell"/>
</dbReference>
<feature type="domain" description="Histidine kinase" evidence="12">
    <location>
        <begin position="285"/>
        <end position="488"/>
    </location>
</feature>
<evidence type="ECO:0000256" key="6">
    <source>
        <dbReference type="ARBA" id="ARBA00022741"/>
    </source>
</evidence>